<sequence length="226" mass="24897">MGLPFSKEFQAHRRKAAAEGGLIDEVEKPAVVVFSIDKGDPISGYCPQTKIFQSLRPLPTPPSSPLSPPHHFSSMPPSVAALPTPPSSTRFIFAFFNNPTATAYVGSISQPTQPPPPPQNPTHTTMFDSLSNYLQHQNPSSIFNPNMIWSKTLRFEQNSTDIINHILSAYPFMNSFSTGQSPTVSAPTVSTAVSRLFDDHIYGKERKMSDCLGCQWVREDEVGLVF</sequence>
<dbReference type="EMBL" id="JBFOLJ010000001">
    <property type="protein sequence ID" value="KAL2559106.1"/>
    <property type="molecule type" value="Genomic_DNA"/>
</dbReference>
<protein>
    <submittedName>
        <fullName evidence="1">Uncharacterized protein</fullName>
    </submittedName>
</protein>
<organism evidence="1 2">
    <name type="scientific">Forsythia ovata</name>
    <dbReference type="NCBI Taxonomy" id="205694"/>
    <lineage>
        <taxon>Eukaryota</taxon>
        <taxon>Viridiplantae</taxon>
        <taxon>Streptophyta</taxon>
        <taxon>Embryophyta</taxon>
        <taxon>Tracheophyta</taxon>
        <taxon>Spermatophyta</taxon>
        <taxon>Magnoliopsida</taxon>
        <taxon>eudicotyledons</taxon>
        <taxon>Gunneridae</taxon>
        <taxon>Pentapetalae</taxon>
        <taxon>asterids</taxon>
        <taxon>lamiids</taxon>
        <taxon>Lamiales</taxon>
        <taxon>Oleaceae</taxon>
        <taxon>Forsythieae</taxon>
        <taxon>Forsythia</taxon>
    </lineage>
</organism>
<evidence type="ECO:0000313" key="2">
    <source>
        <dbReference type="Proteomes" id="UP001604277"/>
    </source>
</evidence>
<proteinExistence type="predicted"/>
<dbReference type="Proteomes" id="UP001604277">
    <property type="component" value="Unassembled WGS sequence"/>
</dbReference>
<reference evidence="2" key="1">
    <citation type="submission" date="2024-07" db="EMBL/GenBank/DDBJ databases">
        <title>Two chromosome-level genome assemblies of Korean endemic species Abeliophyllum distichum and Forsythia ovata (Oleaceae).</title>
        <authorList>
            <person name="Jang H."/>
        </authorList>
    </citation>
    <scope>NUCLEOTIDE SEQUENCE [LARGE SCALE GENOMIC DNA]</scope>
</reference>
<keyword evidence="2" id="KW-1185">Reference proteome</keyword>
<dbReference type="AlphaFoldDB" id="A0ABD1XAV2"/>
<accession>A0ABD1XAV2</accession>
<name>A0ABD1XAV2_9LAMI</name>
<evidence type="ECO:0000313" key="1">
    <source>
        <dbReference type="EMBL" id="KAL2559106.1"/>
    </source>
</evidence>
<comment type="caution">
    <text evidence="1">The sequence shown here is derived from an EMBL/GenBank/DDBJ whole genome shotgun (WGS) entry which is preliminary data.</text>
</comment>
<gene>
    <name evidence="1" type="ORF">Fot_03845</name>
</gene>